<dbReference type="EMBL" id="JABBYC010000006">
    <property type="protein sequence ID" value="MBL0885821.1"/>
    <property type="molecule type" value="Genomic_DNA"/>
</dbReference>
<keyword evidence="4 10" id="KW-0813">Transport</keyword>
<dbReference type="Pfam" id="PF00231">
    <property type="entry name" value="ATP-synt"/>
    <property type="match status" value="1"/>
</dbReference>
<keyword evidence="10" id="KW-1003">Cell membrane</keyword>
<keyword evidence="6 10" id="KW-0406">Ion transport</keyword>
<dbReference type="InterPro" id="IPR035968">
    <property type="entry name" value="ATP_synth_F1_ATPase_gsu"/>
</dbReference>
<keyword evidence="5 10" id="KW-0375">Hydrogen ion transport</keyword>
<proteinExistence type="inferred from homology"/>
<dbReference type="InterPro" id="IPR023632">
    <property type="entry name" value="ATP_synth_F1_gsu_CS"/>
</dbReference>
<reference evidence="11 12" key="1">
    <citation type="journal article" date="2021" name="Arch. Microbiol.">
        <title>Myceligenerans indicum sp. nov., an actinobacterium isolated from mangrove sediment of Sundarbans, India.</title>
        <authorList>
            <person name="Asha K."/>
            <person name="Bhadury P."/>
        </authorList>
    </citation>
    <scope>NUCLEOTIDE SEQUENCE [LARGE SCALE GENOMIC DNA]</scope>
    <source>
        <strain evidence="11 12">I2</strain>
    </source>
</reference>
<dbReference type="NCBIfam" id="NF004145">
    <property type="entry name" value="PRK05621.1-2"/>
    <property type="match status" value="1"/>
</dbReference>
<sequence>MAGGSQRIYKARIKSTQSLKKMFRAQELIAASRIGKARARTAAAAPYATAVTRALSAVSAHTIVDHPLTRERKQPTGRVAVLVVASDRGMAGSYSASIIRETERLIDQLQADGKEVVLYAAGRRAIAYYSFRGRDLAGEWSYGSDAPTTEVSDEIADALLGAFLAPAEEGGVDELHVVSTQFVNMVTQRPRVVRMLPIEIVEGVTVPGEDQILPLYDFEPSPDAVLSALLPRYVRARIFAILLDAAASELAARQRAMHTATDNAEDLIRTYTRLANQARQADITQEISEIVSGADALASA</sequence>
<keyword evidence="9 10" id="KW-0066">ATP synthesis</keyword>
<evidence type="ECO:0000256" key="8">
    <source>
        <dbReference type="ARBA" id="ARBA00023196"/>
    </source>
</evidence>
<accession>A0ABS1LHW4</accession>
<evidence type="ECO:0000256" key="3">
    <source>
        <dbReference type="ARBA" id="ARBA00007681"/>
    </source>
</evidence>
<dbReference type="PROSITE" id="PS00153">
    <property type="entry name" value="ATPASE_GAMMA"/>
    <property type="match status" value="1"/>
</dbReference>
<keyword evidence="12" id="KW-1185">Reference proteome</keyword>
<dbReference type="RefSeq" id="WP_201845663.1">
    <property type="nucleotide sequence ID" value="NZ_JABBYC010000006.1"/>
</dbReference>
<evidence type="ECO:0000256" key="6">
    <source>
        <dbReference type="ARBA" id="ARBA00023065"/>
    </source>
</evidence>
<comment type="subcellular location">
    <subcellularLocation>
        <location evidence="10">Cell membrane</location>
        <topology evidence="10">Peripheral membrane protein</topology>
    </subcellularLocation>
    <subcellularLocation>
        <location evidence="2">Membrane</location>
        <topology evidence="2">Peripheral membrane protein</topology>
    </subcellularLocation>
</comment>
<dbReference type="SUPFAM" id="SSF52943">
    <property type="entry name" value="ATP synthase (F1-ATPase), gamma subunit"/>
    <property type="match status" value="1"/>
</dbReference>
<dbReference type="Gene3D" id="1.10.287.80">
    <property type="entry name" value="ATP synthase, gamma subunit, helix hairpin domain"/>
    <property type="match status" value="1"/>
</dbReference>
<protein>
    <recommendedName>
        <fullName evidence="10">ATP synthase gamma chain</fullName>
    </recommendedName>
    <alternativeName>
        <fullName evidence="10">ATP synthase F1 sector gamma subunit</fullName>
    </alternativeName>
    <alternativeName>
        <fullName evidence="10">F-ATPase gamma subunit</fullName>
    </alternativeName>
</protein>
<comment type="similarity">
    <text evidence="3 10">Belongs to the ATPase gamma chain family.</text>
</comment>
<organism evidence="11 12">
    <name type="scientific">Myceligenerans indicum</name>
    <dbReference type="NCBI Taxonomy" id="2593663"/>
    <lineage>
        <taxon>Bacteria</taxon>
        <taxon>Bacillati</taxon>
        <taxon>Actinomycetota</taxon>
        <taxon>Actinomycetes</taxon>
        <taxon>Micrococcales</taxon>
        <taxon>Promicromonosporaceae</taxon>
        <taxon>Myceligenerans</taxon>
    </lineage>
</organism>
<dbReference type="CDD" id="cd12151">
    <property type="entry name" value="F1-ATPase_gamma"/>
    <property type="match status" value="1"/>
</dbReference>
<evidence type="ECO:0000256" key="4">
    <source>
        <dbReference type="ARBA" id="ARBA00022448"/>
    </source>
</evidence>
<evidence type="ECO:0000256" key="10">
    <source>
        <dbReference type="HAMAP-Rule" id="MF_00815"/>
    </source>
</evidence>
<dbReference type="NCBIfam" id="TIGR01146">
    <property type="entry name" value="ATPsyn_F1gamma"/>
    <property type="match status" value="1"/>
</dbReference>
<evidence type="ECO:0000313" key="11">
    <source>
        <dbReference type="EMBL" id="MBL0885821.1"/>
    </source>
</evidence>
<gene>
    <name evidence="10" type="primary">atpG</name>
    <name evidence="11" type="ORF">HGK34_05950</name>
</gene>
<dbReference type="PANTHER" id="PTHR11693">
    <property type="entry name" value="ATP SYNTHASE GAMMA CHAIN"/>
    <property type="match status" value="1"/>
</dbReference>
<evidence type="ECO:0000256" key="7">
    <source>
        <dbReference type="ARBA" id="ARBA00023136"/>
    </source>
</evidence>
<name>A0ABS1LHW4_9MICO</name>
<evidence type="ECO:0000256" key="5">
    <source>
        <dbReference type="ARBA" id="ARBA00022781"/>
    </source>
</evidence>
<dbReference type="HAMAP" id="MF_00815">
    <property type="entry name" value="ATP_synth_gamma_bact"/>
    <property type="match status" value="1"/>
</dbReference>
<comment type="subunit">
    <text evidence="10">F-type ATPases have 2 components, CF(1) - the catalytic core - and CF(0) - the membrane proton channel. CF(1) has five subunits: alpha(3), beta(3), gamma(1), delta(1), epsilon(1). CF(0) has three main subunits: a, b and c.</text>
</comment>
<dbReference type="InterPro" id="IPR000131">
    <property type="entry name" value="ATP_synth_F1_gsu"/>
</dbReference>
<keyword evidence="7 10" id="KW-0472">Membrane</keyword>
<evidence type="ECO:0000313" key="12">
    <source>
        <dbReference type="Proteomes" id="UP000675409"/>
    </source>
</evidence>
<dbReference type="PANTHER" id="PTHR11693:SF22">
    <property type="entry name" value="ATP SYNTHASE SUBUNIT GAMMA, MITOCHONDRIAL"/>
    <property type="match status" value="1"/>
</dbReference>
<dbReference type="PRINTS" id="PR00126">
    <property type="entry name" value="ATPASEGAMMA"/>
</dbReference>
<evidence type="ECO:0000256" key="1">
    <source>
        <dbReference type="ARBA" id="ARBA00003456"/>
    </source>
</evidence>
<dbReference type="Gene3D" id="3.40.1380.10">
    <property type="match status" value="1"/>
</dbReference>
<comment type="caution">
    <text evidence="11">The sequence shown here is derived from an EMBL/GenBank/DDBJ whole genome shotgun (WGS) entry which is preliminary data.</text>
</comment>
<keyword evidence="8 10" id="KW-0139">CF(1)</keyword>
<dbReference type="Proteomes" id="UP000675409">
    <property type="component" value="Unassembled WGS sequence"/>
</dbReference>
<evidence type="ECO:0000256" key="2">
    <source>
        <dbReference type="ARBA" id="ARBA00004170"/>
    </source>
</evidence>
<evidence type="ECO:0000256" key="9">
    <source>
        <dbReference type="ARBA" id="ARBA00023310"/>
    </source>
</evidence>
<comment type="function">
    <text evidence="1 10">Produces ATP from ADP in the presence of a proton gradient across the membrane. The gamma chain is believed to be important in regulating ATPase activity and the flow of protons through the CF(0) complex.</text>
</comment>